<organism evidence="2 3">
    <name type="scientific">Senna tora</name>
    <dbReference type="NCBI Taxonomy" id="362788"/>
    <lineage>
        <taxon>Eukaryota</taxon>
        <taxon>Viridiplantae</taxon>
        <taxon>Streptophyta</taxon>
        <taxon>Embryophyta</taxon>
        <taxon>Tracheophyta</taxon>
        <taxon>Spermatophyta</taxon>
        <taxon>Magnoliopsida</taxon>
        <taxon>eudicotyledons</taxon>
        <taxon>Gunneridae</taxon>
        <taxon>Pentapetalae</taxon>
        <taxon>rosids</taxon>
        <taxon>fabids</taxon>
        <taxon>Fabales</taxon>
        <taxon>Fabaceae</taxon>
        <taxon>Caesalpinioideae</taxon>
        <taxon>Cassia clade</taxon>
        <taxon>Senna</taxon>
    </lineage>
</organism>
<protein>
    <submittedName>
        <fullName evidence="2">Uncharacterized protein</fullName>
    </submittedName>
</protein>
<feature type="compositionally biased region" description="Basic and acidic residues" evidence="1">
    <location>
        <begin position="163"/>
        <end position="176"/>
    </location>
</feature>
<evidence type="ECO:0000256" key="1">
    <source>
        <dbReference type="SAM" id="MobiDB-lite"/>
    </source>
</evidence>
<feature type="region of interest" description="Disordered" evidence="1">
    <location>
        <begin position="153"/>
        <end position="194"/>
    </location>
</feature>
<dbReference type="Proteomes" id="UP000634136">
    <property type="component" value="Unassembled WGS sequence"/>
</dbReference>
<gene>
    <name evidence="2" type="ORF">G2W53_000930</name>
</gene>
<keyword evidence="3" id="KW-1185">Reference proteome</keyword>
<feature type="region of interest" description="Disordered" evidence="1">
    <location>
        <begin position="1"/>
        <end position="29"/>
    </location>
</feature>
<dbReference type="OrthoDB" id="1750780at2759"/>
<evidence type="ECO:0000313" key="2">
    <source>
        <dbReference type="EMBL" id="KAF7844025.1"/>
    </source>
</evidence>
<name>A0A834XGJ5_9FABA</name>
<evidence type="ECO:0000313" key="3">
    <source>
        <dbReference type="Proteomes" id="UP000634136"/>
    </source>
</evidence>
<dbReference type="AlphaFoldDB" id="A0A834XGJ5"/>
<reference evidence="2" key="1">
    <citation type="submission" date="2020-09" db="EMBL/GenBank/DDBJ databases">
        <title>Genome-Enabled Discovery of Anthraquinone Biosynthesis in Senna tora.</title>
        <authorList>
            <person name="Kang S.-H."/>
            <person name="Pandey R.P."/>
            <person name="Lee C.-M."/>
            <person name="Sim J.-S."/>
            <person name="Jeong J.-T."/>
            <person name="Choi B.-S."/>
            <person name="Jung M."/>
            <person name="Ginzburg D."/>
            <person name="Zhao K."/>
            <person name="Won S.Y."/>
            <person name="Oh T.-J."/>
            <person name="Yu Y."/>
            <person name="Kim N.-H."/>
            <person name="Lee O.R."/>
            <person name="Lee T.-H."/>
            <person name="Bashyal P."/>
            <person name="Kim T.-S."/>
            <person name="Lee W.-H."/>
            <person name="Kawkins C."/>
            <person name="Kim C.-K."/>
            <person name="Kim J.S."/>
            <person name="Ahn B.O."/>
            <person name="Rhee S.Y."/>
            <person name="Sohng J.K."/>
        </authorList>
    </citation>
    <scope>NUCLEOTIDE SEQUENCE</scope>
    <source>
        <tissue evidence="2">Leaf</tissue>
    </source>
</reference>
<sequence length="293" mass="32347">MSGLKRPRTTAEKRKNKMGSSSSSEEHIPDTTNFAASNFDFSNRVLHYIVQGCITNKQGNHSYASASEQFIMYCINTQDPFNLPHFILEKMQRIARSTGLALSYTSLISLILEKQGVDPLLGDGNDEKPDVIDESTLYNMRFEPYQGRWYAKQMTTGQKKAHAQKEKAAGAQKAREEETELDGGEGGSSSQPPIQNHSELLRAIQALQVTTESGFAAVNTRMDTGFAALNTRIDGFSSHLAGIDTTVQGINNRMEAIDTTMDGFDIRLKAMEGASTGQSQLLMDIQRHFGNLP</sequence>
<comment type="caution">
    <text evidence="2">The sequence shown here is derived from an EMBL/GenBank/DDBJ whole genome shotgun (WGS) entry which is preliminary data.</text>
</comment>
<dbReference type="EMBL" id="JAAIUW010000001">
    <property type="protein sequence ID" value="KAF7844025.1"/>
    <property type="molecule type" value="Genomic_DNA"/>
</dbReference>
<accession>A0A834XGJ5</accession>
<proteinExistence type="predicted"/>